<dbReference type="InterPro" id="IPR050415">
    <property type="entry name" value="MRET"/>
</dbReference>
<name>A0ABY4QYK1_9ACTN</name>
<gene>
    <name evidence="10" type="ORF">M6D93_01085</name>
</gene>
<dbReference type="InterPro" id="IPR001041">
    <property type="entry name" value="2Fe-2S_ferredoxin-type"/>
</dbReference>
<dbReference type="SUPFAM" id="SSF52343">
    <property type="entry name" value="Ferredoxin reductase-like, C-terminal NADP-linked domain"/>
    <property type="match status" value="1"/>
</dbReference>
<keyword evidence="6" id="KW-0408">Iron</keyword>
<evidence type="ECO:0000256" key="8">
    <source>
        <dbReference type="SAM" id="MobiDB-lite"/>
    </source>
</evidence>
<dbReference type="Proteomes" id="UP001056336">
    <property type="component" value="Chromosome"/>
</dbReference>
<dbReference type="PROSITE" id="PS51384">
    <property type="entry name" value="FAD_FR"/>
    <property type="match status" value="1"/>
</dbReference>
<dbReference type="CDD" id="cd06185">
    <property type="entry name" value="PDR_like"/>
    <property type="match status" value="1"/>
</dbReference>
<keyword evidence="2" id="KW-0285">Flavoprotein</keyword>
<accession>A0ABY4QYK1</accession>
<evidence type="ECO:0000256" key="2">
    <source>
        <dbReference type="ARBA" id="ARBA00022630"/>
    </source>
</evidence>
<dbReference type="SUPFAM" id="SSF63380">
    <property type="entry name" value="Riboflavin synthase domain-like"/>
    <property type="match status" value="1"/>
</dbReference>
<dbReference type="SUPFAM" id="SSF54292">
    <property type="entry name" value="2Fe-2S ferredoxin-like"/>
    <property type="match status" value="1"/>
</dbReference>
<feature type="region of interest" description="Disordered" evidence="8">
    <location>
        <begin position="115"/>
        <end position="134"/>
    </location>
</feature>
<evidence type="ECO:0000256" key="1">
    <source>
        <dbReference type="ARBA" id="ARBA00001974"/>
    </source>
</evidence>
<dbReference type="Pfam" id="PF00175">
    <property type="entry name" value="NAD_binding_1"/>
    <property type="match status" value="1"/>
</dbReference>
<dbReference type="PRINTS" id="PR00409">
    <property type="entry name" value="PHDIOXRDTASE"/>
</dbReference>
<dbReference type="InterPro" id="IPR039261">
    <property type="entry name" value="FNR_nucleotide-bd"/>
</dbReference>
<dbReference type="EMBL" id="CP097332">
    <property type="protein sequence ID" value="UQX88610.1"/>
    <property type="molecule type" value="Genomic_DNA"/>
</dbReference>
<keyword evidence="11" id="KW-1185">Reference proteome</keyword>
<proteinExistence type="predicted"/>
<comment type="cofactor">
    <cofactor evidence="1">
        <name>FAD</name>
        <dbReference type="ChEBI" id="CHEBI:57692"/>
    </cofactor>
</comment>
<dbReference type="PROSITE" id="PS00197">
    <property type="entry name" value="2FE2S_FER_1"/>
    <property type="match status" value="1"/>
</dbReference>
<sequence>MTVRAPVGQAWPVLARMVDRYQRLSLRSGSGPGPAHPVQRELAVLVQHVTAEADGVVSLRLVPAPGGPLPQWRPGSHLDVRLPSGRIRQYSLCGDPADRSSYRIAVRLLPVAGGEGAGGGPRAPGGGGGSAEVHSLRPGTALTVRRPRNAFPFIRAQRYFFVAGGIGITPILPMVGAATRAGVEWTLCYAGRTEASLPFLAELHELADQAGHRGRIVLSTDRARSASTIAEVLATAPPGARAYCCGPPGLVHAVDQVRRQLPQRAIVSMHYERFSAPPVVGGEPFEMSLVRQGISLLVGGDETALQAVRRVLPDVAFSCQQGFCGTCRVPLLAGEVDHRDRVLTSTGRGTELALCVSRGRGPIVVDL</sequence>
<feature type="domain" description="FAD-binding FR-type" evidence="9">
    <location>
        <begin position="39"/>
        <end position="154"/>
    </location>
</feature>
<dbReference type="InterPro" id="IPR012675">
    <property type="entry name" value="Beta-grasp_dom_sf"/>
</dbReference>
<keyword evidence="7" id="KW-0411">Iron-sulfur</keyword>
<evidence type="ECO:0000313" key="11">
    <source>
        <dbReference type="Proteomes" id="UP001056336"/>
    </source>
</evidence>
<dbReference type="PANTHER" id="PTHR47354">
    <property type="entry name" value="NADH OXIDOREDUCTASE HCR"/>
    <property type="match status" value="1"/>
</dbReference>
<dbReference type="RefSeq" id="WP_249772279.1">
    <property type="nucleotide sequence ID" value="NZ_CP097332.1"/>
</dbReference>
<evidence type="ECO:0000256" key="5">
    <source>
        <dbReference type="ARBA" id="ARBA00023002"/>
    </source>
</evidence>
<reference evidence="10" key="1">
    <citation type="journal article" date="2018" name="Int. J. Syst. Evol. Microbiol.">
        <title>Jatrophihabitans telluris sp. nov., isolated from sediment soil of lava forest wetlands and the emended description of the genus Jatrophihabitans.</title>
        <authorList>
            <person name="Lee K.C."/>
            <person name="Suh M.K."/>
            <person name="Eom M.K."/>
            <person name="Kim K.K."/>
            <person name="Kim J.S."/>
            <person name="Kim D.S."/>
            <person name="Ko S.H."/>
            <person name="Shin Y.K."/>
            <person name="Lee J.S."/>
        </authorList>
    </citation>
    <scope>NUCLEOTIDE SEQUENCE</scope>
    <source>
        <strain evidence="10">N237</strain>
    </source>
</reference>
<dbReference type="CDD" id="cd00207">
    <property type="entry name" value="fer2"/>
    <property type="match status" value="1"/>
</dbReference>
<dbReference type="InterPro" id="IPR001433">
    <property type="entry name" value="OxRdtase_FAD/NAD-bd"/>
</dbReference>
<dbReference type="Gene3D" id="2.40.30.10">
    <property type="entry name" value="Translation factors"/>
    <property type="match status" value="1"/>
</dbReference>
<keyword evidence="4" id="KW-0479">Metal-binding</keyword>
<dbReference type="Gene3D" id="3.10.20.30">
    <property type="match status" value="1"/>
</dbReference>
<organism evidence="10 11">
    <name type="scientific">Jatrophihabitans telluris</name>
    <dbReference type="NCBI Taxonomy" id="2038343"/>
    <lineage>
        <taxon>Bacteria</taxon>
        <taxon>Bacillati</taxon>
        <taxon>Actinomycetota</taxon>
        <taxon>Actinomycetes</taxon>
        <taxon>Jatrophihabitantales</taxon>
        <taxon>Jatrophihabitantaceae</taxon>
        <taxon>Jatrophihabitans</taxon>
    </lineage>
</organism>
<evidence type="ECO:0000313" key="10">
    <source>
        <dbReference type="EMBL" id="UQX88610.1"/>
    </source>
</evidence>
<keyword evidence="3" id="KW-0001">2Fe-2S</keyword>
<feature type="compositionally biased region" description="Gly residues" evidence="8">
    <location>
        <begin position="115"/>
        <end position="130"/>
    </location>
</feature>
<evidence type="ECO:0000256" key="4">
    <source>
        <dbReference type="ARBA" id="ARBA00022723"/>
    </source>
</evidence>
<evidence type="ECO:0000256" key="6">
    <source>
        <dbReference type="ARBA" id="ARBA00023004"/>
    </source>
</evidence>
<dbReference type="PANTHER" id="PTHR47354:SF1">
    <property type="entry name" value="CARNITINE MONOOXYGENASE REDUCTASE SUBUNIT"/>
    <property type="match status" value="1"/>
</dbReference>
<dbReference type="Pfam" id="PF00111">
    <property type="entry name" value="Fer2"/>
    <property type="match status" value="1"/>
</dbReference>
<dbReference type="InterPro" id="IPR017938">
    <property type="entry name" value="Riboflavin_synthase-like_b-brl"/>
</dbReference>
<keyword evidence="5" id="KW-0560">Oxidoreductase</keyword>
<dbReference type="InterPro" id="IPR036010">
    <property type="entry name" value="2Fe-2S_ferredoxin-like_sf"/>
</dbReference>
<evidence type="ECO:0000256" key="7">
    <source>
        <dbReference type="ARBA" id="ARBA00023014"/>
    </source>
</evidence>
<protein>
    <submittedName>
        <fullName evidence="10">PDR/VanB family oxidoreductase</fullName>
    </submittedName>
</protein>
<evidence type="ECO:0000259" key="9">
    <source>
        <dbReference type="PROSITE" id="PS51384"/>
    </source>
</evidence>
<dbReference type="Gene3D" id="3.40.50.80">
    <property type="entry name" value="Nucleotide-binding domain of ferredoxin-NADP reductase (FNR) module"/>
    <property type="match status" value="1"/>
</dbReference>
<dbReference type="InterPro" id="IPR006058">
    <property type="entry name" value="2Fe2S_fd_BS"/>
</dbReference>
<evidence type="ECO:0000256" key="3">
    <source>
        <dbReference type="ARBA" id="ARBA00022714"/>
    </source>
</evidence>
<reference evidence="10" key="2">
    <citation type="submission" date="2022-05" db="EMBL/GenBank/DDBJ databases">
        <authorList>
            <person name="Kim J.-S."/>
            <person name="Lee K."/>
            <person name="Suh M."/>
            <person name="Eom M."/>
            <person name="Kim J.-S."/>
            <person name="Kim D.-S."/>
            <person name="Ko S.-H."/>
            <person name="Shin Y."/>
            <person name="Lee J.-S."/>
        </authorList>
    </citation>
    <scope>NUCLEOTIDE SEQUENCE</scope>
    <source>
        <strain evidence="10">N237</strain>
    </source>
</reference>
<dbReference type="InterPro" id="IPR017927">
    <property type="entry name" value="FAD-bd_FR_type"/>
</dbReference>